<dbReference type="EMBL" id="CP060028">
    <property type="protein sequence ID" value="QND81738.1"/>
    <property type="molecule type" value="Genomic_DNA"/>
</dbReference>
<keyword evidence="4" id="KW-1185">Reference proteome</keyword>
<dbReference type="InterPro" id="IPR045584">
    <property type="entry name" value="Pilin-like"/>
</dbReference>
<reference evidence="3 4" key="1">
    <citation type="submission" date="2020-08" db="EMBL/GenBank/DDBJ databases">
        <title>Streptomycin resistant and MDR strain, P. mexicana.</title>
        <authorList>
            <person name="Ganesh-kumar S."/>
            <person name="Zhe T."/>
            <person name="Yu Z."/>
            <person name="Min Y."/>
        </authorList>
    </citation>
    <scope>NUCLEOTIDE SEQUENCE [LARGE SCALE GENOMIC DNA]</scope>
    <source>
        <strain evidence="3 4">GTZY</strain>
    </source>
</reference>
<feature type="transmembrane region" description="Helical" evidence="2">
    <location>
        <begin position="20"/>
        <end position="40"/>
    </location>
</feature>
<dbReference type="InterPro" id="IPR012902">
    <property type="entry name" value="N_methyl_site"/>
</dbReference>
<feature type="region of interest" description="Disordered" evidence="1">
    <location>
        <begin position="142"/>
        <end position="162"/>
    </location>
</feature>
<protein>
    <submittedName>
        <fullName evidence="3">Type IV pilus modification protein PilV</fullName>
    </submittedName>
</protein>
<dbReference type="Pfam" id="PF07963">
    <property type="entry name" value="N_methyl"/>
    <property type="match status" value="1"/>
</dbReference>
<keyword evidence="2" id="KW-0812">Transmembrane</keyword>
<keyword evidence="2" id="KW-0472">Membrane</keyword>
<dbReference type="NCBIfam" id="TIGR02523">
    <property type="entry name" value="type_IV_pilV"/>
    <property type="match status" value="1"/>
</dbReference>
<dbReference type="RefSeq" id="WP_185896774.1">
    <property type="nucleotide sequence ID" value="NZ_CP060028.1"/>
</dbReference>
<feature type="compositionally biased region" description="Polar residues" evidence="1">
    <location>
        <begin position="149"/>
        <end position="162"/>
    </location>
</feature>
<accession>A0ABX6REP6</accession>
<dbReference type="Proteomes" id="UP000515506">
    <property type="component" value="Chromosome"/>
</dbReference>
<keyword evidence="2" id="KW-1133">Transmembrane helix</keyword>
<evidence type="ECO:0000256" key="1">
    <source>
        <dbReference type="SAM" id="MobiDB-lite"/>
    </source>
</evidence>
<gene>
    <name evidence="3" type="primary">pilV</name>
    <name evidence="3" type="ORF">H4W19_08380</name>
</gene>
<evidence type="ECO:0000313" key="3">
    <source>
        <dbReference type="EMBL" id="QND81738.1"/>
    </source>
</evidence>
<dbReference type="SUPFAM" id="SSF54523">
    <property type="entry name" value="Pili subunits"/>
    <property type="match status" value="1"/>
</dbReference>
<proteinExistence type="predicted"/>
<sequence length="162" mass="16896">MKTTRVITRSFPSRQRGAGLIEVLVAVLVMGVGLLGIAAMQTTALRNSQSSLERSQSVVQTYSILEAMRANRADAVAGAYNTNGWMCAVPAGGTPATNDRAAWITSLKATMGVAGDTTTCGQIACGNNGACTITVRWDDQRASDGPSIAGSSTRDVVTRTQL</sequence>
<dbReference type="InterPro" id="IPR013362">
    <property type="entry name" value="Pilus_4_PilV"/>
</dbReference>
<organism evidence="3 4">
    <name type="scientific">Pseudoxanthomonas mexicana</name>
    <dbReference type="NCBI Taxonomy" id="128785"/>
    <lineage>
        <taxon>Bacteria</taxon>
        <taxon>Pseudomonadati</taxon>
        <taxon>Pseudomonadota</taxon>
        <taxon>Gammaproteobacteria</taxon>
        <taxon>Lysobacterales</taxon>
        <taxon>Lysobacteraceae</taxon>
        <taxon>Pseudoxanthomonas</taxon>
    </lineage>
</organism>
<name>A0ABX6REP6_PSEMX</name>
<evidence type="ECO:0000313" key="4">
    <source>
        <dbReference type="Proteomes" id="UP000515506"/>
    </source>
</evidence>
<evidence type="ECO:0000256" key="2">
    <source>
        <dbReference type="SAM" id="Phobius"/>
    </source>
</evidence>